<dbReference type="InterPro" id="IPR002328">
    <property type="entry name" value="ADH_Zn_CS"/>
</dbReference>
<dbReference type="GO" id="GO:0008270">
    <property type="term" value="F:zinc ion binding"/>
    <property type="evidence" value="ECO:0007669"/>
    <property type="project" value="InterPro"/>
</dbReference>
<evidence type="ECO:0000256" key="1">
    <source>
        <dbReference type="ARBA" id="ARBA00022723"/>
    </source>
</evidence>
<dbReference type="InterPro" id="IPR020843">
    <property type="entry name" value="ER"/>
</dbReference>
<comment type="similarity">
    <text evidence="4">Belongs to the zinc-containing alcohol dehydrogenase family.</text>
</comment>
<organism evidence="6 7">
    <name type="scientific">Candidatus Acetatifactor stercoripullorum</name>
    <dbReference type="NCBI Taxonomy" id="2838414"/>
    <lineage>
        <taxon>Bacteria</taxon>
        <taxon>Bacillati</taxon>
        <taxon>Bacillota</taxon>
        <taxon>Clostridia</taxon>
        <taxon>Lachnospirales</taxon>
        <taxon>Lachnospiraceae</taxon>
        <taxon>Acetatifactor</taxon>
    </lineage>
</organism>
<dbReference type="Pfam" id="PF00107">
    <property type="entry name" value="ADH_zinc_N"/>
    <property type="match status" value="1"/>
</dbReference>
<dbReference type="GO" id="GO:0016491">
    <property type="term" value="F:oxidoreductase activity"/>
    <property type="evidence" value="ECO:0007669"/>
    <property type="project" value="UniProtKB-KW"/>
</dbReference>
<dbReference type="SUPFAM" id="SSF51735">
    <property type="entry name" value="NAD(P)-binding Rossmann-fold domains"/>
    <property type="match status" value="1"/>
</dbReference>
<proteinExistence type="inferred from homology"/>
<keyword evidence="1 4" id="KW-0479">Metal-binding</keyword>
<gene>
    <name evidence="6" type="ORF">H9742_04825</name>
</gene>
<reference evidence="6" key="2">
    <citation type="submission" date="2021-04" db="EMBL/GenBank/DDBJ databases">
        <authorList>
            <person name="Gilroy R."/>
        </authorList>
    </citation>
    <scope>NUCLEOTIDE SEQUENCE</scope>
    <source>
        <strain evidence="6">CHK195-6426</strain>
    </source>
</reference>
<dbReference type="Gene3D" id="3.90.180.10">
    <property type="entry name" value="Medium-chain alcohol dehydrogenases, catalytic domain"/>
    <property type="match status" value="1"/>
</dbReference>
<dbReference type="Proteomes" id="UP000824265">
    <property type="component" value="Unassembled WGS sequence"/>
</dbReference>
<dbReference type="SMART" id="SM00829">
    <property type="entry name" value="PKS_ER"/>
    <property type="match status" value="1"/>
</dbReference>
<dbReference type="InterPro" id="IPR013154">
    <property type="entry name" value="ADH-like_N"/>
</dbReference>
<dbReference type="InterPro" id="IPR050129">
    <property type="entry name" value="Zn_alcohol_dh"/>
</dbReference>
<sequence length="358" mass="39009">MSENVKAKMKALVQYAPFDNRYETVDVPDIGPEEILLKVRGCGICAGDIKAYHGGIRIWGSGPKDRYIEAPVIGGHEFYGEILRTGEDVAQWKAGDVVCAEQIVPCGECDYCRRGIYWMCQKSAVYGFKQHAAGGFAQYMKLHKNSIVHRIPAEFTPQQSVLIEPIACGMHAVELAEIGHEDVVVVAGLGAIGLSMVNMAKLRLPAKVIGLDVKDFRVAKGLEFGADVTMNPSKEDVTKRILALTEGRGCDVYIEASGSGVSVSQGLSLLRNHGRYVQMGVFADKVSADWNVIGDGKELTIKGSHLSARTFPAVIEGIRAGWIKTEGLVSHSFHLAQWEKAFETAQEDDTALKVMLTP</sequence>
<name>A0A9D1R4J1_9FIRM</name>
<evidence type="ECO:0000256" key="2">
    <source>
        <dbReference type="ARBA" id="ARBA00022833"/>
    </source>
</evidence>
<dbReference type="PROSITE" id="PS00059">
    <property type="entry name" value="ADH_ZINC"/>
    <property type="match status" value="1"/>
</dbReference>
<evidence type="ECO:0000256" key="3">
    <source>
        <dbReference type="ARBA" id="ARBA00023002"/>
    </source>
</evidence>
<evidence type="ECO:0000313" key="7">
    <source>
        <dbReference type="Proteomes" id="UP000824265"/>
    </source>
</evidence>
<dbReference type="Pfam" id="PF08240">
    <property type="entry name" value="ADH_N"/>
    <property type="match status" value="1"/>
</dbReference>
<dbReference type="InterPro" id="IPR013149">
    <property type="entry name" value="ADH-like_C"/>
</dbReference>
<protein>
    <submittedName>
        <fullName evidence="6">Alcohol dehydrogenase catalytic domain-containing protein</fullName>
    </submittedName>
</protein>
<dbReference type="SUPFAM" id="SSF50129">
    <property type="entry name" value="GroES-like"/>
    <property type="match status" value="1"/>
</dbReference>
<comment type="caution">
    <text evidence="6">The sequence shown here is derived from an EMBL/GenBank/DDBJ whole genome shotgun (WGS) entry which is preliminary data.</text>
</comment>
<dbReference type="AlphaFoldDB" id="A0A9D1R4J1"/>
<accession>A0A9D1R4J1</accession>
<dbReference type="PANTHER" id="PTHR43401:SF2">
    <property type="entry name" value="L-THREONINE 3-DEHYDROGENASE"/>
    <property type="match status" value="1"/>
</dbReference>
<keyword evidence="2 4" id="KW-0862">Zinc</keyword>
<dbReference type="InterPro" id="IPR011032">
    <property type="entry name" value="GroES-like_sf"/>
</dbReference>
<dbReference type="InterPro" id="IPR036291">
    <property type="entry name" value="NAD(P)-bd_dom_sf"/>
</dbReference>
<dbReference type="PANTHER" id="PTHR43401">
    <property type="entry name" value="L-THREONINE 3-DEHYDROGENASE"/>
    <property type="match status" value="1"/>
</dbReference>
<evidence type="ECO:0000256" key="4">
    <source>
        <dbReference type="RuleBase" id="RU361277"/>
    </source>
</evidence>
<evidence type="ECO:0000313" key="6">
    <source>
        <dbReference type="EMBL" id="HIW80845.1"/>
    </source>
</evidence>
<keyword evidence="3" id="KW-0560">Oxidoreductase</keyword>
<dbReference type="Gene3D" id="3.40.50.720">
    <property type="entry name" value="NAD(P)-binding Rossmann-like Domain"/>
    <property type="match status" value="1"/>
</dbReference>
<dbReference type="EMBL" id="DXGH01000027">
    <property type="protein sequence ID" value="HIW80845.1"/>
    <property type="molecule type" value="Genomic_DNA"/>
</dbReference>
<comment type="cofactor">
    <cofactor evidence="4">
        <name>Zn(2+)</name>
        <dbReference type="ChEBI" id="CHEBI:29105"/>
    </cofactor>
</comment>
<feature type="domain" description="Enoyl reductase (ER)" evidence="5">
    <location>
        <begin position="16"/>
        <end position="356"/>
    </location>
</feature>
<evidence type="ECO:0000259" key="5">
    <source>
        <dbReference type="SMART" id="SM00829"/>
    </source>
</evidence>
<reference evidence="6" key="1">
    <citation type="journal article" date="2021" name="PeerJ">
        <title>Extensive microbial diversity within the chicken gut microbiome revealed by metagenomics and culture.</title>
        <authorList>
            <person name="Gilroy R."/>
            <person name="Ravi A."/>
            <person name="Getino M."/>
            <person name="Pursley I."/>
            <person name="Horton D.L."/>
            <person name="Alikhan N.F."/>
            <person name="Baker D."/>
            <person name="Gharbi K."/>
            <person name="Hall N."/>
            <person name="Watson M."/>
            <person name="Adriaenssens E.M."/>
            <person name="Foster-Nyarko E."/>
            <person name="Jarju S."/>
            <person name="Secka A."/>
            <person name="Antonio M."/>
            <person name="Oren A."/>
            <person name="Chaudhuri R.R."/>
            <person name="La Ragione R."/>
            <person name="Hildebrand F."/>
            <person name="Pallen M.J."/>
        </authorList>
    </citation>
    <scope>NUCLEOTIDE SEQUENCE</scope>
    <source>
        <strain evidence="6">CHK195-6426</strain>
    </source>
</reference>